<evidence type="ECO:0000256" key="3">
    <source>
        <dbReference type="SAM" id="SignalP"/>
    </source>
</evidence>
<gene>
    <name evidence="7" type="ORF">J2X20_000047</name>
</gene>
<dbReference type="InterPro" id="IPR017853">
    <property type="entry name" value="GH"/>
</dbReference>
<dbReference type="InterPro" id="IPR051816">
    <property type="entry name" value="Glycosyl_Hydrolase_31"/>
</dbReference>
<keyword evidence="8" id="KW-1185">Reference proteome</keyword>
<dbReference type="Gene3D" id="3.20.20.80">
    <property type="entry name" value="Glycosidases"/>
    <property type="match status" value="1"/>
</dbReference>
<dbReference type="SUPFAM" id="SSF74650">
    <property type="entry name" value="Galactose mutarotase-like"/>
    <property type="match status" value="1"/>
</dbReference>
<accession>A0ABU1YFA5</accession>
<dbReference type="Pfam" id="PF21365">
    <property type="entry name" value="Glyco_hydro_31_3rd"/>
    <property type="match status" value="1"/>
</dbReference>
<evidence type="ECO:0000313" key="8">
    <source>
        <dbReference type="Proteomes" id="UP001180453"/>
    </source>
</evidence>
<dbReference type="Gene3D" id="2.60.40.1180">
    <property type="entry name" value="Golgi alpha-mannosidase II"/>
    <property type="match status" value="2"/>
</dbReference>
<dbReference type="GO" id="GO:0061634">
    <property type="term" value="F:alpha-D-xyloside xylohydrolase"/>
    <property type="evidence" value="ECO:0007669"/>
    <property type="project" value="UniProtKB-EC"/>
</dbReference>
<dbReference type="InterPro" id="IPR000322">
    <property type="entry name" value="Glyco_hydro_31_TIM"/>
</dbReference>
<comment type="caution">
    <text evidence="7">The sequence shown here is derived from an EMBL/GenBank/DDBJ whole genome shotgun (WGS) entry which is preliminary data.</text>
</comment>
<dbReference type="InterPro" id="IPR048395">
    <property type="entry name" value="Glyco_hydro_31_C"/>
</dbReference>
<evidence type="ECO:0000256" key="1">
    <source>
        <dbReference type="ARBA" id="ARBA00007806"/>
    </source>
</evidence>
<keyword evidence="2 7" id="KW-0378">Hydrolase</keyword>
<evidence type="ECO:0000313" key="7">
    <source>
        <dbReference type="EMBL" id="MDR7267418.1"/>
    </source>
</evidence>
<dbReference type="EMBL" id="JAVDXU010000001">
    <property type="protein sequence ID" value="MDR7267418.1"/>
    <property type="molecule type" value="Genomic_DNA"/>
</dbReference>
<feature type="domain" description="Glycoside hydrolase family 31 TIM barrel" evidence="4">
    <location>
        <begin position="368"/>
        <end position="678"/>
    </location>
</feature>
<evidence type="ECO:0000259" key="6">
    <source>
        <dbReference type="Pfam" id="PF21365"/>
    </source>
</evidence>
<dbReference type="PANTHER" id="PTHR43863">
    <property type="entry name" value="HYDROLASE, PUTATIVE (AFU_ORTHOLOGUE AFUA_1G03140)-RELATED"/>
    <property type="match status" value="1"/>
</dbReference>
<organism evidence="7 8">
    <name type="scientific">Roseateles saccharophilus</name>
    <name type="common">Pseudomonas saccharophila</name>
    <dbReference type="NCBI Taxonomy" id="304"/>
    <lineage>
        <taxon>Bacteria</taxon>
        <taxon>Pseudomonadati</taxon>
        <taxon>Pseudomonadota</taxon>
        <taxon>Betaproteobacteria</taxon>
        <taxon>Burkholderiales</taxon>
        <taxon>Sphaerotilaceae</taxon>
        <taxon>Roseateles</taxon>
    </lineage>
</organism>
<dbReference type="PROSITE" id="PS51318">
    <property type="entry name" value="TAT"/>
    <property type="match status" value="1"/>
</dbReference>
<sequence length="885" mass="99647">MNDTSFSRRQTLQAALAGVATPLLAATATDASASGFIPADAARWVLTLPQGDVEIGALSHRALRIRFLPPRGATQPSPASLMLLPGLDQPLMKIRFGEDTGEFELADIRCVFHRETGTLKFFDRNGTLLLSEAPGSRRLTPSRLDDEPVFIAEQAFKSPAGERLYGTGCFQDGAMDLRGLPRRLTQVNTQISLPFMLSSRGYGLLWHNNGMAELNPPEERVVLDRMGTDGKVEYVDVTTTTGNARVERKGVRFEGRFHTEMSGRHAFLLDVGRSMASRHSVTIDGKPCVEMTNLWLPPTSGFVVELPAGEHHVVIEADEKDAPSLHFGPALARTTWRSPVAEAIDYVVIAGPSADEVLEGYREVTGATPMMPRWAYGYIHCRERFHSSEEIVDTLREFRRRKLPVDVMVQDWQYWGHHGWNAMRFDEAHYPDPASLVRDVHSLNARLMLSVWAKVDRKSELGRAAAAARHYIGKTDWIDFFDPKSAAFYWENQRERLLKLGIDAWWQDATEPENDDLVGRRTAAGRGERVRLAYPFHVTRTVYEGQRQALPDQRVMILTRSAFPGQQRHAAATWSGDIGNDWDTLKRQIPAGLNMAAAGYAYWTVDAGGFFRPGDGQYTDKAYHERFLRWFQYATFLPLQRVHGYMTDTEFWRYGDKVEAVSRQYLELRYRLLPYLYSVAHEVHAKGAPIMRPLVFDFPDDPQALDQAHSYLFGRALHVAPVLAPDVSSWPVYLPQSAGGWVDFWTGERRAGGRTHDVPSPLERIPLHLRAGSILPLGPVLQSTTDATGEVIDLYVVPGRDGAFDLYEDDGLDYAYEKGGFSVIRLSWDDKRGVLRLAARRGRFDGMLKTRRFRLHRVGPGQPPLQSAPLQELVYTGRMTEVRLA</sequence>
<dbReference type="PANTHER" id="PTHR43863:SF2">
    <property type="entry name" value="MALTASE-GLUCOAMYLASE"/>
    <property type="match status" value="1"/>
</dbReference>
<reference evidence="7 8" key="1">
    <citation type="submission" date="2023-07" db="EMBL/GenBank/DDBJ databases">
        <title>Sorghum-associated microbial communities from plants grown in Nebraska, USA.</title>
        <authorList>
            <person name="Schachtman D."/>
        </authorList>
    </citation>
    <scope>NUCLEOTIDE SEQUENCE [LARGE SCALE GENOMIC DNA]</scope>
    <source>
        <strain evidence="7 8">BE314</strain>
    </source>
</reference>
<dbReference type="SUPFAM" id="SSF51011">
    <property type="entry name" value="Glycosyl hydrolase domain"/>
    <property type="match status" value="1"/>
</dbReference>
<dbReference type="InterPro" id="IPR033403">
    <property type="entry name" value="DUF5110"/>
</dbReference>
<keyword evidence="2 7" id="KW-0326">Glycosidase</keyword>
<feature type="domain" description="DUF5110" evidence="5">
    <location>
        <begin position="793"/>
        <end position="858"/>
    </location>
</feature>
<proteinExistence type="inferred from homology"/>
<dbReference type="Proteomes" id="UP001180453">
    <property type="component" value="Unassembled WGS sequence"/>
</dbReference>
<feature type="signal peptide" evidence="3">
    <location>
        <begin position="1"/>
        <end position="25"/>
    </location>
</feature>
<dbReference type="InterPro" id="IPR011013">
    <property type="entry name" value="Gal_mutarotase_sf_dom"/>
</dbReference>
<keyword evidence="3" id="KW-0732">Signal</keyword>
<dbReference type="Pfam" id="PF01055">
    <property type="entry name" value="Glyco_hydro_31_2nd"/>
    <property type="match status" value="1"/>
</dbReference>
<dbReference type="InterPro" id="IPR013780">
    <property type="entry name" value="Glyco_hydro_b"/>
</dbReference>
<evidence type="ECO:0000256" key="2">
    <source>
        <dbReference type="RuleBase" id="RU361185"/>
    </source>
</evidence>
<name>A0ABU1YFA5_ROSSA</name>
<dbReference type="RefSeq" id="WP_310259139.1">
    <property type="nucleotide sequence ID" value="NZ_JAVDXU010000001.1"/>
</dbReference>
<evidence type="ECO:0000259" key="4">
    <source>
        <dbReference type="Pfam" id="PF01055"/>
    </source>
</evidence>
<feature type="domain" description="Glycosyl hydrolase family 31 C-terminal" evidence="6">
    <location>
        <begin position="687"/>
        <end position="775"/>
    </location>
</feature>
<comment type="similarity">
    <text evidence="1 2">Belongs to the glycosyl hydrolase 31 family.</text>
</comment>
<dbReference type="CDD" id="cd06591">
    <property type="entry name" value="GH31_xylosidase_XylS"/>
    <property type="match status" value="1"/>
</dbReference>
<dbReference type="Pfam" id="PF17137">
    <property type="entry name" value="DUF5110"/>
    <property type="match status" value="1"/>
</dbReference>
<dbReference type="CDD" id="cd14752">
    <property type="entry name" value="GH31_N"/>
    <property type="match status" value="1"/>
</dbReference>
<protein>
    <submittedName>
        <fullName evidence="7">Alpha-D-xyloside xylohydrolase</fullName>
        <ecNumber evidence="7">3.2.1.177</ecNumber>
    </submittedName>
</protein>
<dbReference type="InterPro" id="IPR006311">
    <property type="entry name" value="TAT_signal"/>
</dbReference>
<dbReference type="Gene3D" id="2.60.40.1760">
    <property type="entry name" value="glycosyl hydrolase (family 31)"/>
    <property type="match status" value="2"/>
</dbReference>
<dbReference type="EC" id="3.2.1.177" evidence="7"/>
<evidence type="ECO:0000259" key="5">
    <source>
        <dbReference type="Pfam" id="PF17137"/>
    </source>
</evidence>
<dbReference type="SUPFAM" id="SSF51445">
    <property type="entry name" value="(Trans)glycosidases"/>
    <property type="match status" value="1"/>
</dbReference>
<feature type="chain" id="PRO_5045291645" evidence="3">
    <location>
        <begin position="26"/>
        <end position="885"/>
    </location>
</feature>